<accession>A0ABP9FTG0</accession>
<name>A0ABP9FTG0_9MICC</name>
<dbReference type="InterPro" id="IPR007804">
    <property type="entry name" value="GvpG"/>
</dbReference>
<protein>
    <submittedName>
        <fullName evidence="1">Gas vesicle protein GvpG</fullName>
    </submittedName>
</protein>
<sequence length="80" mass="9130">MGLFSAIFTAPLAPLRGTVWVAEQIAKEAERQHYDPSSIRRQLREVEAARSSGALSEQEAGHLERELVRRLMESTRRREP</sequence>
<dbReference type="NCBIfam" id="TIGR03142">
    <property type="entry name" value="cytochro_ccmI"/>
    <property type="match status" value="1"/>
</dbReference>
<organism evidence="1 2">
    <name type="scientific">Nesterenkonia rhizosphaerae</name>
    <dbReference type="NCBI Taxonomy" id="1348272"/>
    <lineage>
        <taxon>Bacteria</taxon>
        <taxon>Bacillati</taxon>
        <taxon>Actinomycetota</taxon>
        <taxon>Actinomycetes</taxon>
        <taxon>Micrococcales</taxon>
        <taxon>Micrococcaceae</taxon>
        <taxon>Nesterenkonia</taxon>
    </lineage>
</organism>
<reference evidence="2" key="1">
    <citation type="journal article" date="2019" name="Int. J. Syst. Evol. Microbiol.">
        <title>The Global Catalogue of Microorganisms (GCM) 10K type strain sequencing project: providing services to taxonomists for standard genome sequencing and annotation.</title>
        <authorList>
            <consortium name="The Broad Institute Genomics Platform"/>
            <consortium name="The Broad Institute Genome Sequencing Center for Infectious Disease"/>
            <person name="Wu L."/>
            <person name="Ma J."/>
        </authorList>
    </citation>
    <scope>NUCLEOTIDE SEQUENCE [LARGE SCALE GENOMIC DNA]</scope>
    <source>
        <strain evidence="2">JCM 19129</strain>
    </source>
</reference>
<dbReference type="EMBL" id="BAABLW010000005">
    <property type="protein sequence ID" value="GAA4916341.1"/>
    <property type="molecule type" value="Genomic_DNA"/>
</dbReference>
<evidence type="ECO:0000313" key="2">
    <source>
        <dbReference type="Proteomes" id="UP001500368"/>
    </source>
</evidence>
<proteinExistence type="predicted"/>
<dbReference type="Pfam" id="PF05120">
    <property type="entry name" value="GvpG"/>
    <property type="match status" value="1"/>
</dbReference>
<dbReference type="RefSeq" id="WP_345476921.1">
    <property type="nucleotide sequence ID" value="NZ_BAABLW010000005.1"/>
</dbReference>
<gene>
    <name evidence="1" type="ORF">GCM10025790_09430</name>
</gene>
<dbReference type="Proteomes" id="UP001500368">
    <property type="component" value="Unassembled WGS sequence"/>
</dbReference>
<evidence type="ECO:0000313" key="1">
    <source>
        <dbReference type="EMBL" id="GAA4916341.1"/>
    </source>
</evidence>
<keyword evidence="2" id="KW-1185">Reference proteome</keyword>
<comment type="caution">
    <text evidence="1">The sequence shown here is derived from an EMBL/GenBank/DDBJ whole genome shotgun (WGS) entry which is preliminary data.</text>
</comment>
<dbReference type="InterPro" id="IPR017560">
    <property type="entry name" value="Cyt_c_biogenesis_CcmI"/>
</dbReference>